<dbReference type="GO" id="GO:0046872">
    <property type="term" value="F:metal ion binding"/>
    <property type="evidence" value="ECO:0007669"/>
    <property type="project" value="UniProtKB-KW"/>
</dbReference>
<feature type="binding site" evidence="3">
    <location>
        <position position="128"/>
    </location>
    <ligand>
        <name>Mg(2+)</name>
        <dbReference type="ChEBI" id="CHEBI:18420"/>
    </ligand>
</feature>
<dbReference type="AlphaFoldDB" id="A0A831RR03"/>
<evidence type="ECO:0000259" key="5">
    <source>
        <dbReference type="PROSITE" id="PS51462"/>
    </source>
</evidence>
<dbReference type="PROSITE" id="PS00893">
    <property type="entry name" value="NUDIX_BOX"/>
    <property type="match status" value="1"/>
</dbReference>
<proteinExistence type="predicted"/>
<sequence length="158" mass="18357">MPRGGGVGIGTGREDHPPCKRPESVLVVVHTRGGEVLMLRRTAPAGFWQSVTGSLRRGESPRHAAERELFEETGLRAGGRLVDCRRRVRFPIVRAWRSRYAPGVRFNLEHQFRLELPRRRLIRLNPDEHREYRWLPRQRAARLASSWTNREAIQRLPL</sequence>
<comment type="cofactor">
    <cofactor evidence="3">
        <name>Mg(2+)</name>
        <dbReference type="ChEBI" id="CHEBI:18420"/>
    </cofactor>
    <text evidence="3">Binds 1 Mg(2+) ion per subunit.</text>
</comment>
<dbReference type="PANTHER" id="PTHR21340">
    <property type="entry name" value="DIADENOSINE 5,5-P1,P4-TETRAPHOSPHATE PYROPHOSPHOHYDROLASE MUTT"/>
    <property type="match status" value="1"/>
</dbReference>
<evidence type="ECO:0000256" key="3">
    <source>
        <dbReference type="PIRSR" id="PIRSR603564-2"/>
    </source>
</evidence>
<accession>A0A831RR03</accession>
<dbReference type="GO" id="GO:0006167">
    <property type="term" value="P:AMP biosynthetic process"/>
    <property type="evidence" value="ECO:0007669"/>
    <property type="project" value="TreeGrafter"/>
</dbReference>
<dbReference type="InterPro" id="IPR020084">
    <property type="entry name" value="NUDIX_hydrolase_CS"/>
</dbReference>
<dbReference type="GO" id="GO:0006754">
    <property type="term" value="P:ATP biosynthetic process"/>
    <property type="evidence" value="ECO:0007669"/>
    <property type="project" value="TreeGrafter"/>
</dbReference>
<feature type="region of interest" description="Disordered" evidence="4">
    <location>
        <begin position="1"/>
        <end position="21"/>
    </location>
</feature>
<feature type="binding site" evidence="2">
    <location>
        <position position="146"/>
    </location>
    <ligand>
        <name>substrate</name>
    </ligand>
</feature>
<dbReference type="GO" id="GO:0004081">
    <property type="term" value="F:bis(5'-nucleosyl)-tetraphosphatase (asymmetrical) activity"/>
    <property type="evidence" value="ECO:0007669"/>
    <property type="project" value="TreeGrafter"/>
</dbReference>
<comment type="caution">
    <text evidence="6">The sequence shown here is derived from an EMBL/GenBank/DDBJ whole genome shotgun (WGS) entry which is preliminary data.</text>
</comment>
<dbReference type="PROSITE" id="PS51462">
    <property type="entry name" value="NUDIX"/>
    <property type="match status" value="1"/>
</dbReference>
<dbReference type="SUPFAM" id="SSF55811">
    <property type="entry name" value="Nudix"/>
    <property type="match status" value="1"/>
</dbReference>
<keyword evidence="3" id="KW-0460">Magnesium</keyword>
<evidence type="ECO:0000313" key="6">
    <source>
        <dbReference type="EMBL" id="HEB97661.1"/>
    </source>
</evidence>
<dbReference type="InterPro" id="IPR003564">
    <property type="entry name" value="DHNTPase"/>
</dbReference>
<evidence type="ECO:0000256" key="4">
    <source>
        <dbReference type="SAM" id="MobiDB-lite"/>
    </source>
</evidence>
<dbReference type="NCBIfam" id="NF006961">
    <property type="entry name" value="PRK09438.1"/>
    <property type="match status" value="1"/>
</dbReference>
<organism evidence="6">
    <name type="scientific">Sedimenticola thiotaurini</name>
    <dbReference type="NCBI Taxonomy" id="1543721"/>
    <lineage>
        <taxon>Bacteria</taxon>
        <taxon>Pseudomonadati</taxon>
        <taxon>Pseudomonadota</taxon>
        <taxon>Gammaproteobacteria</taxon>
        <taxon>Chromatiales</taxon>
        <taxon>Sedimenticolaceae</taxon>
        <taxon>Sedimenticola</taxon>
    </lineage>
</organism>
<evidence type="ECO:0000256" key="2">
    <source>
        <dbReference type="PIRSR" id="PIRSR603564-1"/>
    </source>
</evidence>
<dbReference type="Proteomes" id="UP000886251">
    <property type="component" value="Unassembled WGS sequence"/>
</dbReference>
<feature type="compositionally biased region" description="Basic and acidic residues" evidence="4">
    <location>
        <begin position="12"/>
        <end position="21"/>
    </location>
</feature>
<dbReference type="GO" id="GO:0019177">
    <property type="term" value="F:dihydroneopterin triphosphate pyrophosphohydrolase activity"/>
    <property type="evidence" value="ECO:0007669"/>
    <property type="project" value="UniProtKB-EC"/>
</dbReference>
<dbReference type="EMBL" id="DRKP01000187">
    <property type="protein sequence ID" value="HEB97661.1"/>
    <property type="molecule type" value="Genomic_DNA"/>
</dbReference>
<feature type="binding site" evidence="2">
    <location>
        <position position="41"/>
    </location>
    <ligand>
        <name>substrate</name>
    </ligand>
</feature>
<dbReference type="Gene3D" id="3.90.79.10">
    <property type="entry name" value="Nucleoside Triphosphate Pyrophosphohydrolase"/>
    <property type="match status" value="1"/>
</dbReference>
<protein>
    <submittedName>
        <fullName evidence="6">Dihydroneopterin triphosphate diphosphatase</fullName>
        <ecNumber evidence="6">3.6.1.67</ecNumber>
    </submittedName>
</protein>
<feature type="domain" description="Nudix hydrolase" evidence="5">
    <location>
        <begin position="20"/>
        <end position="157"/>
    </location>
</feature>
<feature type="binding site" evidence="3">
    <location>
        <position position="72"/>
    </location>
    <ligand>
        <name>Mg(2+)</name>
        <dbReference type="ChEBI" id="CHEBI:18420"/>
    </ligand>
</feature>
<gene>
    <name evidence="6" type="primary">nudB</name>
    <name evidence="6" type="ORF">ENI96_14660</name>
</gene>
<dbReference type="EC" id="3.6.1.67" evidence="6"/>
<dbReference type="GO" id="GO:0046656">
    <property type="term" value="P:folic acid biosynthetic process"/>
    <property type="evidence" value="ECO:0007669"/>
    <property type="project" value="InterPro"/>
</dbReference>
<dbReference type="PANTHER" id="PTHR21340:SF0">
    <property type="entry name" value="BIS(5'-NUCLEOSYL)-TETRAPHOSPHATASE [ASYMMETRICAL]"/>
    <property type="match status" value="1"/>
</dbReference>
<feature type="binding site" evidence="2">
    <location>
        <position position="52"/>
    </location>
    <ligand>
        <name>substrate</name>
    </ligand>
</feature>
<dbReference type="InterPro" id="IPR000086">
    <property type="entry name" value="NUDIX_hydrolase_dom"/>
</dbReference>
<keyword evidence="3" id="KW-0479">Metal-binding</keyword>
<dbReference type="InterPro" id="IPR015797">
    <property type="entry name" value="NUDIX_hydrolase-like_dom_sf"/>
</dbReference>
<feature type="binding site" evidence="2">
    <location>
        <position position="20"/>
    </location>
    <ligand>
        <name>substrate</name>
    </ligand>
</feature>
<feature type="compositionally biased region" description="Gly residues" evidence="4">
    <location>
        <begin position="1"/>
        <end position="11"/>
    </location>
</feature>
<name>A0A831RR03_9GAMM</name>
<evidence type="ECO:0000256" key="1">
    <source>
        <dbReference type="ARBA" id="ARBA00022801"/>
    </source>
</evidence>
<dbReference type="GO" id="GO:0008828">
    <property type="term" value="F:dATP diphosphatase activity"/>
    <property type="evidence" value="ECO:0007669"/>
    <property type="project" value="InterPro"/>
</dbReference>
<dbReference type="Pfam" id="PF00293">
    <property type="entry name" value="NUDIX"/>
    <property type="match status" value="1"/>
</dbReference>
<dbReference type="PRINTS" id="PR01404">
    <property type="entry name" value="NPPPHYDRLASE"/>
</dbReference>
<dbReference type="CDD" id="cd04664">
    <property type="entry name" value="NUDIX_DHNTPase_like"/>
    <property type="match status" value="1"/>
</dbReference>
<dbReference type="InterPro" id="IPR051325">
    <property type="entry name" value="Nudix_hydrolase_domain"/>
</dbReference>
<feature type="binding site" evidence="3">
    <location>
        <position position="68"/>
    </location>
    <ligand>
        <name>Mg(2+)</name>
        <dbReference type="ChEBI" id="CHEBI:18420"/>
    </ligand>
</feature>
<reference evidence="6" key="1">
    <citation type="journal article" date="2020" name="mSystems">
        <title>Genome- and Community-Level Interaction Insights into Carbon Utilization and Element Cycling Functions of Hydrothermarchaeota in Hydrothermal Sediment.</title>
        <authorList>
            <person name="Zhou Z."/>
            <person name="Liu Y."/>
            <person name="Xu W."/>
            <person name="Pan J."/>
            <person name="Luo Z.H."/>
            <person name="Li M."/>
        </authorList>
    </citation>
    <scope>NUCLEOTIDE SEQUENCE [LARGE SCALE GENOMIC DNA]</scope>
    <source>
        <strain evidence="6">HyVt-443</strain>
    </source>
</reference>
<keyword evidence="1 6" id="KW-0378">Hydrolase</keyword>